<dbReference type="Proteomes" id="UP001207588">
    <property type="component" value="Unassembled WGS sequence"/>
</dbReference>
<dbReference type="EMBL" id="JACKTG010000032">
    <property type="protein sequence ID" value="MCV6990200.1"/>
    <property type="molecule type" value="Genomic_DNA"/>
</dbReference>
<proteinExistence type="predicted"/>
<evidence type="ECO:0000313" key="3">
    <source>
        <dbReference type="Proteomes" id="UP001207588"/>
    </source>
</evidence>
<reference evidence="2" key="2">
    <citation type="journal article" date="2022" name="BMC Genomics">
        <title>Comparative genome analysis of mycobacteria focusing on tRNA and non-coding RNA.</title>
        <authorList>
            <person name="Behra P.R.K."/>
            <person name="Pettersson B.M.F."/>
            <person name="Ramesh M."/>
            <person name="Das S."/>
            <person name="Dasgupta S."/>
            <person name="Kirsebom L.A."/>
        </authorList>
    </citation>
    <scope>NUCLEOTIDE SEQUENCE</scope>
    <source>
        <strain evidence="2">DSM 45439</strain>
    </source>
</reference>
<evidence type="ECO:0000313" key="2">
    <source>
        <dbReference type="EMBL" id="MCV6990200.1"/>
    </source>
</evidence>
<dbReference type="RefSeq" id="WP_023862291.1">
    <property type="nucleotide sequence ID" value="NZ_JACKTG010000032.1"/>
</dbReference>
<organism evidence="2 3">
    <name type="scientific">Mycobacterium bouchedurhonense</name>
    <dbReference type="NCBI Taxonomy" id="701041"/>
    <lineage>
        <taxon>Bacteria</taxon>
        <taxon>Bacillati</taxon>
        <taxon>Actinomycetota</taxon>
        <taxon>Actinomycetes</taxon>
        <taxon>Mycobacteriales</taxon>
        <taxon>Mycobacteriaceae</taxon>
        <taxon>Mycobacterium</taxon>
        <taxon>Mycobacterium avium complex (MAC)</taxon>
    </lineage>
</organism>
<protein>
    <submittedName>
        <fullName evidence="2">Uncharacterized protein</fullName>
    </submittedName>
</protein>
<reference evidence="2" key="1">
    <citation type="submission" date="2020-07" db="EMBL/GenBank/DDBJ databases">
        <authorList>
            <person name="Pettersson B.M.F."/>
            <person name="Behra P.R.K."/>
            <person name="Ramesh M."/>
            <person name="Das S."/>
            <person name="Dasgupta S."/>
            <person name="Kirsebom L.A."/>
        </authorList>
    </citation>
    <scope>NUCLEOTIDE SEQUENCE</scope>
    <source>
        <strain evidence="2">DSM 45439</strain>
    </source>
</reference>
<feature type="compositionally biased region" description="Basic and acidic residues" evidence="1">
    <location>
        <begin position="1"/>
        <end position="10"/>
    </location>
</feature>
<accession>A0AAW5S5D2</accession>
<comment type="caution">
    <text evidence="2">The sequence shown here is derived from an EMBL/GenBank/DDBJ whole genome shotgun (WGS) entry which is preliminary data.</text>
</comment>
<dbReference type="AlphaFoldDB" id="A0AAW5S5D2"/>
<sequence>MTQNDHKRNTADVLSPYPNPGWNKGPPTSINALPALFLQRQANGTWIE</sequence>
<gene>
    <name evidence="2" type="ORF">H7I91_13025</name>
</gene>
<name>A0AAW5S5D2_MYCBC</name>
<feature type="region of interest" description="Disordered" evidence="1">
    <location>
        <begin position="1"/>
        <end position="26"/>
    </location>
</feature>
<evidence type="ECO:0000256" key="1">
    <source>
        <dbReference type="SAM" id="MobiDB-lite"/>
    </source>
</evidence>